<dbReference type="AlphaFoldDB" id="A0A0S4XQ59"/>
<dbReference type="EMBL" id="FAXN01000069">
    <property type="protein sequence ID" value="CUV66233.1"/>
    <property type="molecule type" value="Genomic_DNA"/>
</dbReference>
<proteinExistence type="predicted"/>
<organism evidence="1">
    <name type="scientific">Sulfurovum sp. enrichment culture clone C5</name>
    <dbReference type="NCBI Taxonomy" id="497650"/>
    <lineage>
        <taxon>Bacteria</taxon>
        <taxon>Pseudomonadati</taxon>
        <taxon>Campylobacterota</taxon>
        <taxon>Epsilonproteobacteria</taxon>
        <taxon>Campylobacterales</taxon>
        <taxon>Sulfurovaceae</taxon>
        <taxon>Sulfurovum</taxon>
        <taxon>environmental samples</taxon>
    </lineage>
</organism>
<reference evidence="1" key="1">
    <citation type="submission" date="2015-11" db="EMBL/GenBank/DDBJ databases">
        <authorList>
            <person name="Zhang Y."/>
            <person name="Guo Z."/>
        </authorList>
    </citation>
    <scope>NUCLEOTIDE SEQUENCE</scope>
    <source>
        <strain evidence="1">BN30871</strain>
    </source>
</reference>
<accession>A0A0S4XQ59</accession>
<evidence type="ECO:0000313" key="1">
    <source>
        <dbReference type="EMBL" id="CUV66233.1"/>
    </source>
</evidence>
<gene>
    <name evidence="1" type="ORF">BN3087_660063</name>
</gene>
<sequence length="48" mass="5683">MGQQYAFLNKFITNLRNIKKTLVLLGQNYSYLRKIYGIFNTTASILYF</sequence>
<protein>
    <submittedName>
        <fullName evidence="1">Uncharacterized protein</fullName>
    </submittedName>
</protein>
<name>A0A0S4XQ59_9BACT</name>